<evidence type="ECO:0000256" key="1">
    <source>
        <dbReference type="ARBA" id="ARBA00004167"/>
    </source>
</evidence>
<dbReference type="GO" id="GO:0004674">
    <property type="term" value="F:protein serine/threonine kinase activity"/>
    <property type="evidence" value="ECO:0007669"/>
    <property type="project" value="UniProtKB-EC"/>
</dbReference>
<dbReference type="FunFam" id="1.50.10.20:FF:000011">
    <property type="entry name" value="Terpene cyclase/mutase family member"/>
    <property type="match status" value="1"/>
</dbReference>
<evidence type="ECO:0000256" key="11">
    <source>
        <dbReference type="ARBA" id="ARBA00022741"/>
    </source>
</evidence>
<evidence type="ECO:0000256" key="22">
    <source>
        <dbReference type="SAM" id="Phobius"/>
    </source>
</evidence>
<dbReference type="InterPro" id="IPR000719">
    <property type="entry name" value="Prot_kinase_dom"/>
</dbReference>
<keyword evidence="13" id="KW-0067">ATP-binding</keyword>
<evidence type="ECO:0000256" key="8">
    <source>
        <dbReference type="ARBA" id="ARBA00022692"/>
    </source>
</evidence>
<evidence type="ECO:0000256" key="3">
    <source>
        <dbReference type="ARBA" id="ARBA00009755"/>
    </source>
</evidence>
<dbReference type="Gene3D" id="1.10.510.10">
    <property type="entry name" value="Transferase(Phosphotransferase) domain 1"/>
    <property type="match status" value="1"/>
</dbReference>
<keyword evidence="5" id="KW-0597">Phosphoprotein</keyword>
<sequence length="1505" mass="171023">MWRLKIAERGNNPYIFTTNEYVGRQIWEYDPNAGTPEEREEVEEARRNFTLNRSKVKPSSDLLWQYQILREKNFKQTIPAVRVEEGEEVTYEKTTTAMKRSANFYSALQASDGHWPAENSGVLFFLPPFVFCFYITGHLNTMFPPEYRKEIFRYIYNHQNEDGGWGLHIESHSNMFCTTFSYICLRMLGVGPDEEACARGRKWILDRGGVTSIPSWGKTWLSILGLFDWSGCNPMPPEFWILPTTLPVHPAKMWCYCRLVYMPMSYLYGKRFVGPITPLILSLREELYLQPYESVKWKQVRHLCAKEDLYYPHSLIQDFLWDSLYLMSEPLLTRWPFNQLVRKKALEVTMKHIHYEDENSRYITIGCVEKVLCMLSCWVEDPDGVAFKRHLARVPDYLWLGEDGMKVQSFGSQLWDATFGFQALYTTELGEEIKPTLAKAFDFIKKCQVVDNPAGDFIGMYRHISKGSWTFSDQDHGWQLSDCTAEALKCVLFAQMLPTEYVGEKMDPQMIFEAVNIILSLQGPRGGLAGWEPIRGEMWLEKLNPMEFLENIVIEHDYVECTSSAIHGFVMFMKMYPGHRKKEIETFIARAVDYLEMIQMPDGSWYGNWGVCFIYSTWFALVGLAAAGKSYYNNQAMRRGVDFLLGAQSPDGGWGESYLSCPNKLYTPLEEKRSTYVHTAWAMLGLIHSGQADRDPTPLHRGAKLLINSQAEDGSYPQQEITGVFKNNCMLHYPTYKNVFPLWALAEYHAICICHVVLGLEQGQGLFQVKINMLTEAACKKLNQQVKSLNQLLFFFSIAAYDASRSSLLFLALHTSFIAVLAIAFSIRAKPRKAKVCDSKLLTIENSGEGSKHLRILEHSMLARATTPSLVLLILAFVLSTVVTSFGSPDSDALLKFKEQLVNNEGISNWNLSVNPCERERSNWVGVLCFNGGIWGLQLEHMGLAGNIDLDALAPLPSFRTLSLMDNNFDGPLPDFKKLGKLKALYLSNNRFSGDIPDKAFEGMGSLKRLFLANNLLTGEIPSSLATLPKLTELKLDGNQFEGQIPNFQQKGMKTANVANNELEGPIPESLSRLTPNSFAGNKGLCGPPLGPCMPSPPSSTPEARGKKISFLYIVIIILIVLLLLAAIAFAFLLFSRNRRRAQRRAPSPENSNRMMSSYCRDDAHREMPETNSRSRKTDPGKLSFLKDDIEKFDLQDLLTASAEVLGSGTFGSSYKAAVGGQPVVVKRYRHMNNVEREEFHEHMRRIGRLKHQNLLPLAAYYYRRDEKLLVTEFAENGSLASHLHGNHSLEEEGLDWHIRLKIVKGVARGLAFLYNQLPIIAPHGHLKSSNVLLDESFEPLLTDYALRPVINPEHAHMFMMAYKSPEYAQLGRSSNKTDIWCFGILILEILTGKFPENYLTPGYNSDADLATWVNNMVKEKRTGEVFDKEMLGTKNSKGEMIKLLKIGLSCCEEEFERRLDIKEVIDKVEELKGDDDDEDFYGSEGNAYSVRGSNQEGFSFSMDR</sequence>
<reference evidence="24" key="1">
    <citation type="submission" date="2019-03" db="EMBL/GenBank/DDBJ databases">
        <authorList>
            <person name="Mank J."/>
            <person name="Almeida P."/>
        </authorList>
    </citation>
    <scope>NUCLEOTIDE SEQUENCE</scope>
    <source>
        <strain evidence="24">78183</strain>
    </source>
</reference>
<dbReference type="GO" id="GO:0005524">
    <property type="term" value="F:ATP binding"/>
    <property type="evidence" value="ECO:0007669"/>
    <property type="project" value="UniProtKB-KW"/>
</dbReference>
<keyword evidence="6" id="KW-0433">Leucine-rich repeat</keyword>
<evidence type="ECO:0000256" key="20">
    <source>
        <dbReference type="ARBA" id="ARBA00048679"/>
    </source>
</evidence>
<evidence type="ECO:0000256" key="17">
    <source>
        <dbReference type="ARBA" id="ARBA00023180"/>
    </source>
</evidence>
<dbReference type="InterPro" id="IPR001611">
    <property type="entry name" value="Leu-rich_rpt"/>
</dbReference>
<evidence type="ECO:0000256" key="16">
    <source>
        <dbReference type="ARBA" id="ARBA00023170"/>
    </source>
</evidence>
<evidence type="ECO:0000313" key="24">
    <source>
        <dbReference type="EMBL" id="VFU38099.1"/>
    </source>
</evidence>
<dbReference type="InterPro" id="IPR013210">
    <property type="entry name" value="LRR_N_plant-typ"/>
</dbReference>
<dbReference type="GO" id="GO:0016020">
    <property type="term" value="C:membrane"/>
    <property type="evidence" value="ECO:0007669"/>
    <property type="project" value="UniProtKB-SubCell"/>
</dbReference>
<keyword evidence="14 22" id="KW-1133">Transmembrane helix</keyword>
<comment type="catalytic activity">
    <reaction evidence="19">
        <text>L-threonyl-[protein] + ATP = O-phospho-L-threonyl-[protein] + ADP + H(+)</text>
        <dbReference type="Rhea" id="RHEA:46608"/>
        <dbReference type="Rhea" id="RHEA-COMP:11060"/>
        <dbReference type="Rhea" id="RHEA-COMP:11605"/>
        <dbReference type="ChEBI" id="CHEBI:15378"/>
        <dbReference type="ChEBI" id="CHEBI:30013"/>
        <dbReference type="ChEBI" id="CHEBI:30616"/>
        <dbReference type="ChEBI" id="CHEBI:61977"/>
        <dbReference type="ChEBI" id="CHEBI:456216"/>
        <dbReference type="EC" id="2.7.11.1"/>
    </reaction>
</comment>
<keyword evidence="17" id="KW-0325">Glycoprotein</keyword>
<evidence type="ECO:0000256" key="7">
    <source>
        <dbReference type="ARBA" id="ARBA00022679"/>
    </source>
</evidence>
<dbReference type="Gene3D" id="3.80.10.10">
    <property type="entry name" value="Ribonuclease Inhibitor"/>
    <property type="match status" value="2"/>
</dbReference>
<evidence type="ECO:0000256" key="9">
    <source>
        <dbReference type="ARBA" id="ARBA00022729"/>
    </source>
</evidence>
<proteinExistence type="inferred from homology"/>
<keyword evidence="11" id="KW-0547">Nucleotide-binding</keyword>
<dbReference type="SFLD" id="SFLDG01016">
    <property type="entry name" value="Prenyltransferase_Like_2"/>
    <property type="match status" value="1"/>
</dbReference>
<keyword evidence="10" id="KW-0677">Repeat</keyword>
<evidence type="ECO:0000256" key="5">
    <source>
        <dbReference type="ARBA" id="ARBA00022553"/>
    </source>
</evidence>
<evidence type="ECO:0000256" key="6">
    <source>
        <dbReference type="ARBA" id="ARBA00022614"/>
    </source>
</evidence>
<dbReference type="SUPFAM" id="SSF48239">
    <property type="entry name" value="Terpenoid cyclases/Protein prenyltransferases"/>
    <property type="match status" value="2"/>
</dbReference>
<comment type="subcellular location">
    <subcellularLocation>
        <location evidence="1">Membrane</location>
        <topology evidence="1">Single-pass membrane protein</topology>
    </subcellularLocation>
</comment>
<evidence type="ECO:0000256" key="21">
    <source>
        <dbReference type="SAM" id="MobiDB-lite"/>
    </source>
</evidence>
<keyword evidence="9" id="KW-0732">Signal</keyword>
<evidence type="ECO:0000259" key="23">
    <source>
        <dbReference type="PROSITE" id="PS50011"/>
    </source>
</evidence>
<dbReference type="Gene3D" id="1.50.10.20">
    <property type="match status" value="2"/>
</dbReference>
<dbReference type="InterPro" id="IPR001245">
    <property type="entry name" value="Ser-Thr/Tyr_kinase_cat_dom"/>
</dbReference>
<keyword evidence="12" id="KW-0418">Kinase</keyword>
<feature type="transmembrane region" description="Helical" evidence="22">
    <location>
        <begin position="870"/>
        <end position="888"/>
    </location>
</feature>
<dbReference type="PROSITE" id="PS50011">
    <property type="entry name" value="PROTEIN_KINASE_DOM"/>
    <property type="match status" value="1"/>
</dbReference>
<dbReference type="CDD" id="cd02892">
    <property type="entry name" value="SQCY_1"/>
    <property type="match status" value="1"/>
</dbReference>
<feature type="transmembrane region" description="Helical" evidence="22">
    <location>
        <begin position="808"/>
        <end position="827"/>
    </location>
</feature>
<comment type="similarity">
    <text evidence="3">Belongs to the terpene cyclase/mutase family.</text>
</comment>
<dbReference type="PANTHER" id="PTHR11764:SF90">
    <property type="entry name" value="TERPENE CYCLASE_MUTASE FAMILY MEMBER"/>
    <property type="match status" value="1"/>
</dbReference>
<dbReference type="Pfam" id="PF13855">
    <property type="entry name" value="LRR_8"/>
    <property type="match status" value="1"/>
</dbReference>
<feature type="domain" description="Protein kinase" evidence="23">
    <location>
        <begin position="1200"/>
        <end position="1482"/>
    </location>
</feature>
<dbReference type="Pfam" id="PF13249">
    <property type="entry name" value="SQHop_cyclase_N"/>
    <property type="match status" value="1"/>
</dbReference>
<keyword evidence="15 22" id="KW-0472">Membrane</keyword>
<protein>
    <recommendedName>
        <fullName evidence="4">non-specific serine/threonine protein kinase</fullName>
        <ecNumber evidence="4">2.7.11.1</ecNumber>
    </recommendedName>
</protein>
<feature type="region of interest" description="Disordered" evidence="21">
    <location>
        <begin position="1475"/>
        <end position="1505"/>
    </location>
</feature>
<dbReference type="SUPFAM" id="SSF56112">
    <property type="entry name" value="Protein kinase-like (PK-like)"/>
    <property type="match status" value="1"/>
</dbReference>
<accession>A0A6N2LDE1</accession>
<comment type="similarity">
    <text evidence="2">Belongs to the protein kinase superfamily. Ser/Thr protein kinase family.</text>
</comment>
<dbReference type="FunFam" id="3.30.200.20:FF:000307">
    <property type="entry name" value="pollen receptor-like kinase 1"/>
    <property type="match status" value="1"/>
</dbReference>
<dbReference type="SUPFAM" id="SSF52058">
    <property type="entry name" value="L domain-like"/>
    <property type="match status" value="1"/>
</dbReference>
<dbReference type="InterPro" id="IPR018333">
    <property type="entry name" value="Squalene_cyclase"/>
</dbReference>
<name>A0A6N2LDE1_SALVM</name>
<dbReference type="InterPro" id="IPR032675">
    <property type="entry name" value="LRR_dom_sf"/>
</dbReference>
<comment type="catalytic activity">
    <reaction evidence="20">
        <text>L-seryl-[protein] + ATP = O-phospho-L-seryl-[protein] + ADP + H(+)</text>
        <dbReference type="Rhea" id="RHEA:17989"/>
        <dbReference type="Rhea" id="RHEA-COMP:9863"/>
        <dbReference type="Rhea" id="RHEA-COMP:11604"/>
        <dbReference type="ChEBI" id="CHEBI:15378"/>
        <dbReference type="ChEBI" id="CHEBI:29999"/>
        <dbReference type="ChEBI" id="CHEBI:30616"/>
        <dbReference type="ChEBI" id="CHEBI:83421"/>
        <dbReference type="ChEBI" id="CHEBI:456216"/>
        <dbReference type="EC" id="2.7.11.1"/>
    </reaction>
</comment>
<gene>
    <name evidence="24" type="ORF">SVIM_LOCUS205198</name>
</gene>
<dbReference type="GO" id="GO:0005811">
    <property type="term" value="C:lipid droplet"/>
    <property type="evidence" value="ECO:0007669"/>
    <property type="project" value="InterPro"/>
</dbReference>
<dbReference type="GO" id="GO:0016104">
    <property type="term" value="P:triterpenoid biosynthetic process"/>
    <property type="evidence" value="ECO:0007669"/>
    <property type="project" value="InterPro"/>
</dbReference>
<evidence type="ECO:0000256" key="19">
    <source>
        <dbReference type="ARBA" id="ARBA00047899"/>
    </source>
</evidence>
<dbReference type="InterPro" id="IPR032696">
    <property type="entry name" value="SQ_cyclase_C"/>
</dbReference>
<feature type="transmembrane region" description="Helical" evidence="22">
    <location>
        <begin position="1111"/>
        <end position="1135"/>
    </location>
</feature>
<keyword evidence="16" id="KW-0675">Receptor</keyword>
<dbReference type="InterPro" id="IPR008930">
    <property type="entry name" value="Terpenoid_cyclase/PrenylTrfase"/>
</dbReference>
<dbReference type="Pfam" id="PF08263">
    <property type="entry name" value="LRRNT_2"/>
    <property type="match status" value="1"/>
</dbReference>
<evidence type="ECO:0000256" key="14">
    <source>
        <dbReference type="ARBA" id="ARBA00022989"/>
    </source>
</evidence>
<dbReference type="Pfam" id="PF13243">
    <property type="entry name" value="SQHop_cyclase_C"/>
    <property type="match status" value="1"/>
</dbReference>
<dbReference type="InterPro" id="IPR032697">
    <property type="entry name" value="SQ_cyclase_N"/>
</dbReference>
<dbReference type="FunFam" id="3.80.10.10:FF:000041">
    <property type="entry name" value="LRR receptor-like serine/threonine-protein kinase ERECTA"/>
    <property type="match status" value="1"/>
</dbReference>
<evidence type="ECO:0000256" key="18">
    <source>
        <dbReference type="ARBA" id="ARBA00023235"/>
    </source>
</evidence>
<evidence type="ECO:0000256" key="10">
    <source>
        <dbReference type="ARBA" id="ARBA00022737"/>
    </source>
</evidence>
<dbReference type="InterPro" id="IPR011009">
    <property type="entry name" value="Kinase-like_dom_sf"/>
</dbReference>
<keyword evidence="7" id="KW-0808">Transferase</keyword>
<keyword evidence="8 22" id="KW-0812">Transmembrane</keyword>
<keyword evidence="18" id="KW-0413">Isomerase</keyword>
<dbReference type="Pfam" id="PF07714">
    <property type="entry name" value="PK_Tyr_Ser-Thr"/>
    <property type="match status" value="1"/>
</dbReference>
<dbReference type="Gene3D" id="3.30.200.20">
    <property type="entry name" value="Phosphorylase Kinase, domain 1"/>
    <property type="match status" value="1"/>
</dbReference>
<dbReference type="PANTHER" id="PTHR11764">
    <property type="entry name" value="TERPENE CYCLASE/MUTASE FAMILY MEMBER"/>
    <property type="match status" value="1"/>
</dbReference>
<dbReference type="NCBIfam" id="TIGR01787">
    <property type="entry name" value="squalene_cyclas"/>
    <property type="match status" value="1"/>
</dbReference>
<evidence type="ECO:0000256" key="13">
    <source>
        <dbReference type="ARBA" id="ARBA00022840"/>
    </source>
</evidence>
<organism evidence="24">
    <name type="scientific">Salix viminalis</name>
    <name type="common">Common osier</name>
    <name type="synonym">Basket willow</name>
    <dbReference type="NCBI Taxonomy" id="40686"/>
    <lineage>
        <taxon>Eukaryota</taxon>
        <taxon>Viridiplantae</taxon>
        <taxon>Streptophyta</taxon>
        <taxon>Embryophyta</taxon>
        <taxon>Tracheophyta</taxon>
        <taxon>Spermatophyta</taxon>
        <taxon>Magnoliopsida</taxon>
        <taxon>eudicotyledons</taxon>
        <taxon>Gunneridae</taxon>
        <taxon>Pentapetalae</taxon>
        <taxon>rosids</taxon>
        <taxon>fabids</taxon>
        <taxon>Malpighiales</taxon>
        <taxon>Salicaceae</taxon>
        <taxon>Saliceae</taxon>
        <taxon>Salix</taxon>
    </lineage>
</organism>
<evidence type="ECO:0000256" key="15">
    <source>
        <dbReference type="ARBA" id="ARBA00023136"/>
    </source>
</evidence>
<dbReference type="EC" id="2.7.11.1" evidence="4"/>
<evidence type="ECO:0000256" key="4">
    <source>
        <dbReference type="ARBA" id="ARBA00012513"/>
    </source>
</evidence>
<dbReference type="GO" id="GO:0042300">
    <property type="term" value="F:beta-amyrin synthase activity"/>
    <property type="evidence" value="ECO:0007669"/>
    <property type="project" value="UniProtKB-ARBA"/>
</dbReference>
<dbReference type="EMBL" id="CAADRP010001335">
    <property type="protein sequence ID" value="VFU38099.1"/>
    <property type="molecule type" value="Genomic_DNA"/>
</dbReference>
<evidence type="ECO:0000256" key="2">
    <source>
        <dbReference type="ARBA" id="ARBA00008684"/>
    </source>
</evidence>
<evidence type="ECO:0000256" key="12">
    <source>
        <dbReference type="ARBA" id="ARBA00022777"/>
    </source>
</evidence>
<dbReference type="FunFam" id="1.10.510.10:FF:000480">
    <property type="entry name" value="Pollen receptor-like kinase 1"/>
    <property type="match status" value="1"/>
</dbReference>
<dbReference type="FunFam" id="1.50.10.20:FF:000064">
    <property type="entry name" value="Uncharacterized protein"/>
    <property type="match status" value="1"/>
</dbReference>